<name>A0A163TCA6_9BACL</name>
<keyword evidence="3" id="KW-1185">Reference proteome</keyword>
<proteinExistence type="predicted"/>
<dbReference type="SUPFAM" id="SSF69118">
    <property type="entry name" value="AhpD-like"/>
    <property type="match status" value="1"/>
</dbReference>
<dbReference type="Pfam" id="PF02627">
    <property type="entry name" value="CMD"/>
    <property type="match status" value="1"/>
</dbReference>
<sequence length="141" mass="15546">MSSSHEQTYQRGLDILAQIDKENYQAIIDSFKHSPAPDLGRLAVEFNYGQLFSRPGLDLKSRLLASVAGLTALGNTQQLRFYINGALNVGWTEEEIVETILQMIIYAGFPVALNAIFTVAQEVFESRRANEGGHGESQAAE</sequence>
<protein>
    <submittedName>
        <fullName evidence="2">Carboxymuconolactone decarboxylase</fullName>
    </submittedName>
</protein>
<feature type="domain" description="Carboxymuconolactone decarboxylase-like" evidence="1">
    <location>
        <begin position="37"/>
        <end position="116"/>
    </location>
</feature>
<dbReference type="Proteomes" id="UP000076563">
    <property type="component" value="Unassembled WGS sequence"/>
</dbReference>
<evidence type="ECO:0000313" key="3">
    <source>
        <dbReference type="Proteomes" id="UP000076563"/>
    </source>
</evidence>
<evidence type="ECO:0000313" key="2">
    <source>
        <dbReference type="EMBL" id="KZE71574.1"/>
    </source>
</evidence>
<reference evidence="3" key="1">
    <citation type="submission" date="2016-01" db="EMBL/GenBank/DDBJ databases">
        <title>Draft genome of Chromobacterium sp. F49.</title>
        <authorList>
            <person name="Hong K.W."/>
        </authorList>
    </citation>
    <scope>NUCLEOTIDE SEQUENCE [LARGE SCALE GENOMIC DNA]</scope>
    <source>
        <strain evidence="3">M63</strain>
    </source>
</reference>
<dbReference type="OrthoDB" id="9802489at2"/>
<evidence type="ECO:0000259" key="1">
    <source>
        <dbReference type="Pfam" id="PF02627"/>
    </source>
</evidence>
<dbReference type="Gene3D" id="1.20.1290.10">
    <property type="entry name" value="AhpD-like"/>
    <property type="match status" value="1"/>
</dbReference>
<comment type="caution">
    <text evidence="2">The sequence shown here is derived from an EMBL/GenBank/DDBJ whole genome shotgun (WGS) entry which is preliminary data.</text>
</comment>
<gene>
    <name evidence="2" type="ORF">AV654_05015</name>
</gene>
<dbReference type="EMBL" id="LQRA01000110">
    <property type="protein sequence ID" value="KZE71574.1"/>
    <property type="molecule type" value="Genomic_DNA"/>
</dbReference>
<dbReference type="RefSeq" id="WP_063187936.1">
    <property type="nucleotide sequence ID" value="NZ_CP121215.1"/>
</dbReference>
<dbReference type="InterPro" id="IPR003779">
    <property type="entry name" value="CMD-like"/>
</dbReference>
<dbReference type="InterPro" id="IPR029032">
    <property type="entry name" value="AhpD-like"/>
</dbReference>
<dbReference type="GO" id="GO:0051920">
    <property type="term" value="F:peroxiredoxin activity"/>
    <property type="evidence" value="ECO:0007669"/>
    <property type="project" value="InterPro"/>
</dbReference>
<accession>A0A163TCA6</accession>
<organism evidence="2 3">
    <name type="scientific">Paenibacillus elgii</name>
    <dbReference type="NCBI Taxonomy" id="189691"/>
    <lineage>
        <taxon>Bacteria</taxon>
        <taxon>Bacillati</taxon>
        <taxon>Bacillota</taxon>
        <taxon>Bacilli</taxon>
        <taxon>Bacillales</taxon>
        <taxon>Paenibacillaceae</taxon>
        <taxon>Paenibacillus</taxon>
    </lineage>
</organism>
<dbReference type="AlphaFoldDB" id="A0A163TCA6"/>
<dbReference type="PANTHER" id="PTHR33570:SF10">
    <property type="entry name" value="GAMMA-CARBOXYMUCONOLACTONE DECARBOXYLASE"/>
    <property type="match status" value="1"/>
</dbReference>
<dbReference type="InterPro" id="IPR052512">
    <property type="entry name" value="4CMD/NDH-1_regulator"/>
</dbReference>
<dbReference type="PANTHER" id="PTHR33570">
    <property type="entry name" value="4-CARBOXYMUCONOLACTONE DECARBOXYLASE FAMILY PROTEIN"/>
    <property type="match status" value="1"/>
</dbReference>